<keyword evidence="7" id="KW-0547">Nucleotide-binding</keyword>
<gene>
    <name evidence="12" type="ORF">EJB05_03979</name>
</gene>
<dbReference type="Gene3D" id="3.40.50.620">
    <property type="entry name" value="HUPs"/>
    <property type="match status" value="1"/>
</dbReference>
<name>A0A5J9WB58_9POAL</name>
<evidence type="ECO:0000259" key="11">
    <source>
        <dbReference type="Pfam" id="PF06574"/>
    </source>
</evidence>
<evidence type="ECO:0000256" key="5">
    <source>
        <dbReference type="ARBA" id="ARBA00022679"/>
    </source>
</evidence>
<dbReference type="Gramene" id="TVU44534">
    <property type="protein sequence ID" value="TVU44534"/>
    <property type="gene ID" value="EJB05_03979"/>
</dbReference>
<feature type="compositionally biased region" description="Pro residues" evidence="10">
    <location>
        <begin position="54"/>
        <end position="66"/>
    </location>
</feature>
<keyword evidence="13" id="KW-1185">Reference proteome</keyword>
<feature type="compositionally biased region" description="Pro residues" evidence="10">
    <location>
        <begin position="79"/>
        <end position="90"/>
    </location>
</feature>
<protein>
    <recommendedName>
        <fullName evidence="2">FAD synthase</fullName>
        <ecNumber evidence="2">2.7.7.2</ecNumber>
    </recommendedName>
</protein>
<comment type="caution">
    <text evidence="12">The sequence shown here is derived from an EMBL/GenBank/DDBJ whole genome shotgun (WGS) entry which is preliminary data.</text>
</comment>
<dbReference type="GO" id="GO:0009507">
    <property type="term" value="C:chloroplast"/>
    <property type="evidence" value="ECO:0007669"/>
    <property type="project" value="TreeGrafter"/>
</dbReference>
<evidence type="ECO:0000256" key="9">
    <source>
        <dbReference type="ARBA" id="ARBA00022840"/>
    </source>
</evidence>
<feature type="domain" description="FAD synthetase" evidence="11">
    <location>
        <begin position="146"/>
        <end position="285"/>
    </location>
</feature>
<proteinExistence type="predicted"/>
<feature type="compositionally biased region" description="Basic residues" evidence="10">
    <location>
        <begin position="16"/>
        <end position="26"/>
    </location>
</feature>
<keyword evidence="4" id="KW-0288">FMN</keyword>
<dbReference type="UniPathway" id="UPA00277">
    <property type="reaction ID" value="UER00407"/>
</dbReference>
<keyword evidence="5" id="KW-0808">Transferase</keyword>
<keyword evidence="8" id="KW-0274">FAD</keyword>
<evidence type="ECO:0000256" key="1">
    <source>
        <dbReference type="ARBA" id="ARBA00004726"/>
    </source>
</evidence>
<evidence type="ECO:0000313" key="12">
    <source>
        <dbReference type="EMBL" id="TVU44534.1"/>
    </source>
</evidence>
<dbReference type="EMBL" id="RWGY01000004">
    <property type="protein sequence ID" value="TVU44534.1"/>
    <property type="molecule type" value="Genomic_DNA"/>
</dbReference>
<evidence type="ECO:0000256" key="4">
    <source>
        <dbReference type="ARBA" id="ARBA00022643"/>
    </source>
</evidence>
<comment type="pathway">
    <text evidence="1">Cofactor biosynthesis; FAD biosynthesis; FAD from FMN: step 1/1.</text>
</comment>
<reference evidence="12 13" key="1">
    <citation type="journal article" date="2019" name="Sci. Rep.">
        <title>A high-quality genome of Eragrostis curvula grass provides insights into Poaceae evolution and supports new strategies to enhance forage quality.</title>
        <authorList>
            <person name="Carballo J."/>
            <person name="Santos B.A.C.M."/>
            <person name="Zappacosta D."/>
            <person name="Garbus I."/>
            <person name="Selva J.P."/>
            <person name="Gallo C.A."/>
            <person name="Diaz A."/>
            <person name="Albertini E."/>
            <person name="Caccamo M."/>
            <person name="Echenique V."/>
        </authorList>
    </citation>
    <scope>NUCLEOTIDE SEQUENCE [LARGE SCALE GENOMIC DNA]</scope>
    <source>
        <strain evidence="13">cv. Victoria</strain>
        <tissue evidence="12">Leaf</tissue>
    </source>
</reference>
<dbReference type="SUPFAM" id="SSF52374">
    <property type="entry name" value="Nucleotidylyl transferase"/>
    <property type="match status" value="1"/>
</dbReference>
<dbReference type="OrthoDB" id="414641at2759"/>
<dbReference type="PANTHER" id="PTHR12714">
    <property type="entry name" value="PROTEIN-S ISOPRENYLCYSTEINE O-METHYLTRANSFERASE"/>
    <property type="match status" value="1"/>
</dbReference>
<organism evidence="12 13">
    <name type="scientific">Eragrostis curvula</name>
    <name type="common">weeping love grass</name>
    <dbReference type="NCBI Taxonomy" id="38414"/>
    <lineage>
        <taxon>Eukaryota</taxon>
        <taxon>Viridiplantae</taxon>
        <taxon>Streptophyta</taxon>
        <taxon>Embryophyta</taxon>
        <taxon>Tracheophyta</taxon>
        <taxon>Spermatophyta</taxon>
        <taxon>Magnoliopsida</taxon>
        <taxon>Liliopsida</taxon>
        <taxon>Poales</taxon>
        <taxon>Poaceae</taxon>
        <taxon>PACMAD clade</taxon>
        <taxon>Chloridoideae</taxon>
        <taxon>Eragrostideae</taxon>
        <taxon>Eragrostidinae</taxon>
        <taxon>Eragrostis</taxon>
    </lineage>
</organism>
<evidence type="ECO:0000256" key="10">
    <source>
        <dbReference type="SAM" id="MobiDB-lite"/>
    </source>
</evidence>
<feature type="region of interest" description="Disordered" evidence="10">
    <location>
        <begin position="1"/>
        <end position="92"/>
    </location>
</feature>
<feature type="non-terminal residue" evidence="12">
    <location>
        <position position="1"/>
    </location>
</feature>
<keyword evidence="3" id="KW-0285">Flavoprotein</keyword>
<dbReference type="InterPro" id="IPR015864">
    <property type="entry name" value="FAD_synthase"/>
</dbReference>
<evidence type="ECO:0000256" key="8">
    <source>
        <dbReference type="ARBA" id="ARBA00022827"/>
    </source>
</evidence>
<dbReference type="PANTHER" id="PTHR12714:SF20">
    <property type="entry name" value="FAD SYNTHETASE 1, CHLOROPLASTIC-RELATED"/>
    <property type="match status" value="1"/>
</dbReference>
<dbReference type="Proteomes" id="UP000324897">
    <property type="component" value="Chromosome 5"/>
</dbReference>
<evidence type="ECO:0000256" key="3">
    <source>
        <dbReference type="ARBA" id="ARBA00022630"/>
    </source>
</evidence>
<keyword evidence="6" id="KW-0548">Nucleotidyltransferase</keyword>
<dbReference type="InterPro" id="IPR014729">
    <property type="entry name" value="Rossmann-like_a/b/a_fold"/>
</dbReference>
<dbReference type="GO" id="GO:0003919">
    <property type="term" value="F:FMN adenylyltransferase activity"/>
    <property type="evidence" value="ECO:0007669"/>
    <property type="project" value="UniProtKB-EC"/>
</dbReference>
<dbReference type="AlphaFoldDB" id="A0A5J9WB58"/>
<dbReference type="Pfam" id="PF06574">
    <property type="entry name" value="FAD_syn"/>
    <property type="match status" value="1"/>
</dbReference>
<dbReference type="GO" id="GO:0005524">
    <property type="term" value="F:ATP binding"/>
    <property type="evidence" value="ECO:0007669"/>
    <property type="project" value="UniProtKB-KW"/>
</dbReference>
<evidence type="ECO:0000313" key="13">
    <source>
        <dbReference type="Proteomes" id="UP000324897"/>
    </source>
</evidence>
<sequence>AGESETASPAPASRPPGKRRRRRGPPKKQEARASSAWWDGEGRRRGRRRARLRPPLPVSLPSPAPQWTPLLRCPRRGPPRTPRSLLPPPRSLSQNRLLDLKKGKTRNFFKTFSSSGYPGVSLNNGDFVNDKLLIDCGEDQDCVLGGIVALGKFDALHIGHRELAVHASKAGTPFLLSFVGMAEVLGWTYRPPIVAQCDRKRILSSWAPYCRDMVPLEYQVEFSKVRYLTPRQFVERLSKDLRIKGVVAGENYRFGYKASGDAAELVKLCEEFGLSAFIVRSVMDTAKRSHNGVAAAINSSDKGQVSSSRVRHALAMGDMEYVFELLGRKHRLVLTVDEGCCLERNKIILPNSCMLNMPPTEGLYENCDLVTGEYLGSCRVIMNSDTVVIEMKDENILSQNPIREVEQLSIEFG</sequence>
<evidence type="ECO:0000256" key="6">
    <source>
        <dbReference type="ARBA" id="ARBA00022695"/>
    </source>
</evidence>
<dbReference type="EC" id="2.7.7.2" evidence="2"/>
<keyword evidence="9" id="KW-0067">ATP-binding</keyword>
<dbReference type="GO" id="GO:0006747">
    <property type="term" value="P:FAD biosynthetic process"/>
    <property type="evidence" value="ECO:0007669"/>
    <property type="project" value="UniProtKB-UniPathway"/>
</dbReference>
<evidence type="ECO:0000256" key="7">
    <source>
        <dbReference type="ARBA" id="ARBA00022741"/>
    </source>
</evidence>
<accession>A0A5J9WB58</accession>
<dbReference type="GO" id="GO:0009231">
    <property type="term" value="P:riboflavin biosynthetic process"/>
    <property type="evidence" value="ECO:0007669"/>
    <property type="project" value="InterPro"/>
</dbReference>
<evidence type="ECO:0000256" key="2">
    <source>
        <dbReference type="ARBA" id="ARBA00012393"/>
    </source>
</evidence>